<reference evidence="3 4" key="1">
    <citation type="journal article" date="2016" name="Mol. Biol. Evol.">
        <title>Comparative Genomics of Early-Diverging Mushroom-Forming Fungi Provides Insights into the Origins of Lignocellulose Decay Capabilities.</title>
        <authorList>
            <person name="Nagy L.G."/>
            <person name="Riley R."/>
            <person name="Tritt A."/>
            <person name="Adam C."/>
            <person name="Daum C."/>
            <person name="Floudas D."/>
            <person name="Sun H."/>
            <person name="Yadav J.S."/>
            <person name="Pangilinan J."/>
            <person name="Larsson K.H."/>
            <person name="Matsuura K."/>
            <person name="Barry K."/>
            <person name="Labutti K."/>
            <person name="Kuo R."/>
            <person name="Ohm R.A."/>
            <person name="Bhattacharya S.S."/>
            <person name="Shirouzu T."/>
            <person name="Yoshinaga Y."/>
            <person name="Martin F.M."/>
            <person name="Grigoriev I.V."/>
            <person name="Hibbett D.S."/>
        </authorList>
    </citation>
    <scope>NUCLEOTIDE SEQUENCE [LARGE SCALE GENOMIC DNA]</scope>
    <source>
        <strain evidence="3 4">CBS 109695</strain>
    </source>
</reference>
<accession>A0A166T2E3</accession>
<feature type="chain" id="PRO_5007879832" evidence="2">
    <location>
        <begin position="18"/>
        <end position="67"/>
    </location>
</feature>
<keyword evidence="4" id="KW-1185">Reference proteome</keyword>
<feature type="transmembrane region" description="Helical" evidence="1">
    <location>
        <begin position="37"/>
        <end position="55"/>
    </location>
</feature>
<evidence type="ECO:0000256" key="1">
    <source>
        <dbReference type="SAM" id="Phobius"/>
    </source>
</evidence>
<gene>
    <name evidence="3" type="ORF">FIBSPDRAFT_850824</name>
</gene>
<keyword evidence="2" id="KW-0732">Signal</keyword>
<dbReference type="AlphaFoldDB" id="A0A166T2E3"/>
<organism evidence="3 4">
    <name type="scientific">Athelia psychrophila</name>
    <dbReference type="NCBI Taxonomy" id="1759441"/>
    <lineage>
        <taxon>Eukaryota</taxon>
        <taxon>Fungi</taxon>
        <taxon>Dikarya</taxon>
        <taxon>Basidiomycota</taxon>
        <taxon>Agaricomycotina</taxon>
        <taxon>Agaricomycetes</taxon>
        <taxon>Agaricomycetidae</taxon>
        <taxon>Atheliales</taxon>
        <taxon>Atheliaceae</taxon>
        <taxon>Athelia</taxon>
    </lineage>
</organism>
<evidence type="ECO:0000256" key="2">
    <source>
        <dbReference type="SAM" id="SignalP"/>
    </source>
</evidence>
<dbReference type="EMBL" id="KV417495">
    <property type="protein sequence ID" value="KZP30109.1"/>
    <property type="molecule type" value="Genomic_DNA"/>
</dbReference>
<sequence length="67" mass="7542">MKLGIALFVLCLAQLLSGPGIHFFKYKTSTRHPSQNYAHALLSLLLLIALSFRQVHVEYMHDSTRSG</sequence>
<evidence type="ECO:0000313" key="3">
    <source>
        <dbReference type="EMBL" id="KZP30109.1"/>
    </source>
</evidence>
<feature type="signal peptide" evidence="2">
    <location>
        <begin position="1"/>
        <end position="17"/>
    </location>
</feature>
<keyword evidence="1" id="KW-0472">Membrane</keyword>
<keyword evidence="1" id="KW-1133">Transmembrane helix</keyword>
<evidence type="ECO:0000313" key="4">
    <source>
        <dbReference type="Proteomes" id="UP000076532"/>
    </source>
</evidence>
<name>A0A166T2E3_9AGAM</name>
<proteinExistence type="predicted"/>
<protein>
    <submittedName>
        <fullName evidence="3">Uncharacterized protein</fullName>
    </submittedName>
</protein>
<keyword evidence="1" id="KW-0812">Transmembrane</keyword>
<dbReference type="Proteomes" id="UP000076532">
    <property type="component" value="Unassembled WGS sequence"/>
</dbReference>